<feature type="region of interest" description="Disordered" evidence="2">
    <location>
        <begin position="1"/>
        <end position="42"/>
    </location>
</feature>
<evidence type="ECO:0000256" key="1">
    <source>
        <dbReference type="SAM" id="Coils"/>
    </source>
</evidence>
<feature type="compositionally biased region" description="Polar residues" evidence="2">
    <location>
        <begin position="455"/>
        <end position="466"/>
    </location>
</feature>
<feature type="region of interest" description="Disordered" evidence="2">
    <location>
        <begin position="331"/>
        <end position="466"/>
    </location>
</feature>
<feature type="coiled-coil region" evidence="1">
    <location>
        <begin position="1101"/>
        <end position="1128"/>
    </location>
</feature>
<evidence type="ECO:0008006" key="5">
    <source>
        <dbReference type="Google" id="ProtNLM"/>
    </source>
</evidence>
<accession>A0AAE0YEF3</accession>
<feature type="region of interest" description="Disordered" evidence="2">
    <location>
        <begin position="809"/>
        <end position="850"/>
    </location>
</feature>
<feature type="region of interest" description="Disordered" evidence="2">
    <location>
        <begin position="492"/>
        <end position="694"/>
    </location>
</feature>
<feature type="region of interest" description="Disordered" evidence="2">
    <location>
        <begin position="887"/>
        <end position="1013"/>
    </location>
</feature>
<feature type="compositionally biased region" description="Pro residues" evidence="2">
    <location>
        <begin position="27"/>
        <end position="39"/>
    </location>
</feature>
<feature type="compositionally biased region" description="Basic and acidic residues" evidence="2">
    <location>
        <begin position="492"/>
        <end position="502"/>
    </location>
</feature>
<feature type="compositionally biased region" description="Polar residues" evidence="2">
    <location>
        <begin position="887"/>
        <end position="905"/>
    </location>
</feature>
<evidence type="ECO:0000313" key="3">
    <source>
        <dbReference type="EMBL" id="KAK3741834.1"/>
    </source>
</evidence>
<feature type="region of interest" description="Disordered" evidence="2">
    <location>
        <begin position="747"/>
        <end position="775"/>
    </location>
</feature>
<feature type="compositionally biased region" description="Low complexity" evidence="2">
    <location>
        <begin position="822"/>
        <end position="850"/>
    </location>
</feature>
<evidence type="ECO:0000256" key="2">
    <source>
        <dbReference type="SAM" id="MobiDB-lite"/>
    </source>
</evidence>
<feature type="compositionally biased region" description="Basic and acidic residues" evidence="2">
    <location>
        <begin position="650"/>
        <end position="677"/>
    </location>
</feature>
<sequence>MAASGNCEKIDLSPPQPRLADSDVHPASPPCQQTPPPTPHISALSARREPLAARAHYSDCGCGADCRGCCCCYYCDFYISSPPAVPACTATSADSKEEQKEEEPVQDLDSVCSVRWIEPNLSHGNHQFYDIQRNSCEDNDQRLFHSGSADDRPRFGLSRRWPTLDYSSLSSEECDNWSAGHNLTPCFQAYHRQESTCKSGRSQILLRSISENSALFFRNNFPLRSSKPNYSDYGTDDLLDSHLVGNGLSWSNSFPGHLKQLSVSLPSLSDEEFSALDQYHGWTTVFSYLAQYRRRGEENSTGGTIEQKNHVTKDRPRLKRLRAFGGFSESITEEESLETEDHSSLLKFHTHNPESDRRKGPVSEIKTPESDQRKGPVSEIKTPESDQRKGPVSEIETPESDQRKGPVSEIKTPESDQRKGSVSEIKTPESDQQKGPVSEIKPPESCLNLSFAETPESSVDPDTQSLNDISQSYMNGYLKLFKICNITHSNEPKFEIIEDRVRGSRMKRSSSEGRTRPRARFSSDVDSTGYSDKRHSDSEGSDTYSHIQRGRTGLENKSRSNVAKTKKASTVPSGNSAAPVKQRTTKLRQPKQPEVQGTPATQRKTKQRRILPSVGATQQKAPSKDVNGLPQSKAATAKKPQYSRSLTMSDIDRKTEVAIKTDKKVPEADQDKAKETSETVEDDSASKETSQRRSIMRVMRRPTEVSDAHIYTMKPSDVRLNKGVWSEAKPVEEDEVAEEEIIKPSLNSKDSSAPIVPPRPSLIPKSVAQTKDEQKETVSSVVPALSMTSYSVDAQPGSVTTSAMIHLTSNTSAGEEDTVDNTKTTATTTTPTAATTPTATTTPTAATTTPTVTTTTITTTDTVNNISNGNSPIPHYGGSLDSNTYGEINGINNNDMNQSGANPTGHSPEINVLPATPSKSNSEPTLNVEESGDKDRISSTFRRPRDNKKSKFSASENLLTDVPRVPRTHRSAPTTPAQSNTPIFPKSSTGSDGSSSGAGSYTSTSLPPGAPWSRETWTSRKRYEIAHCEHDHFLASLSQYASDLKADKPSRPPWKNHAQDHARCYHTNGSLDIEHFRTDHHCNRDHGKGDNGVSGPYLTPRQRLEKETRMLKREVSKLIRQNEHKEAEIFALKCQVDGEQSIQESEKDEQIVQLTDKLGRNEKERFLDKEALCKAQEELSDLNDKYIELERQMSEQKAKYDEYLLGMYKKGQEAARFEREQELDYLLANSKNVKKAGVSLTELSRKLFRTEGELARWQALRLSETYNKPQNQTETPQNVQSQLLKIRNNHHSLLDPTAASDADVTLAFVRDAFFHLLTDPVDREQHVRALLKIFAYPEAHLDRIKTGLGDFKNIKLKKVFVDAK</sequence>
<dbReference type="Proteomes" id="UP001283361">
    <property type="component" value="Unassembled WGS sequence"/>
</dbReference>
<reference evidence="3" key="1">
    <citation type="journal article" date="2023" name="G3 (Bethesda)">
        <title>A reference genome for the long-term kleptoplast-retaining sea slug Elysia crispata morphotype clarki.</title>
        <authorList>
            <person name="Eastman K.E."/>
            <person name="Pendleton A.L."/>
            <person name="Shaikh M.A."/>
            <person name="Suttiyut T."/>
            <person name="Ogas R."/>
            <person name="Tomko P."/>
            <person name="Gavelis G."/>
            <person name="Widhalm J.R."/>
            <person name="Wisecaver J.H."/>
        </authorList>
    </citation>
    <scope>NUCLEOTIDE SEQUENCE</scope>
    <source>
        <strain evidence="3">ECLA1</strain>
    </source>
</reference>
<feature type="compositionally biased region" description="Polar residues" evidence="2">
    <location>
        <begin position="971"/>
        <end position="982"/>
    </location>
</feature>
<feature type="coiled-coil region" evidence="1">
    <location>
        <begin position="1172"/>
        <end position="1199"/>
    </location>
</feature>
<feature type="region of interest" description="Disordered" evidence="2">
    <location>
        <begin position="297"/>
        <end position="317"/>
    </location>
</feature>
<keyword evidence="4" id="KW-1185">Reference proteome</keyword>
<evidence type="ECO:0000313" key="4">
    <source>
        <dbReference type="Proteomes" id="UP001283361"/>
    </source>
</evidence>
<feature type="compositionally biased region" description="Polar residues" evidence="2">
    <location>
        <begin position="559"/>
        <end position="576"/>
    </location>
</feature>
<gene>
    <name evidence="3" type="ORF">RRG08_018534</name>
</gene>
<feature type="compositionally biased region" description="Basic and acidic residues" evidence="2">
    <location>
        <begin position="400"/>
        <end position="432"/>
    </location>
</feature>
<protein>
    <recommendedName>
        <fullName evidence="5">GRIP domain-containing protein</fullName>
    </recommendedName>
</protein>
<keyword evidence="1" id="KW-0175">Coiled coil</keyword>
<organism evidence="3 4">
    <name type="scientific">Elysia crispata</name>
    <name type="common">lettuce slug</name>
    <dbReference type="NCBI Taxonomy" id="231223"/>
    <lineage>
        <taxon>Eukaryota</taxon>
        <taxon>Metazoa</taxon>
        <taxon>Spiralia</taxon>
        <taxon>Lophotrochozoa</taxon>
        <taxon>Mollusca</taxon>
        <taxon>Gastropoda</taxon>
        <taxon>Heterobranchia</taxon>
        <taxon>Euthyneura</taxon>
        <taxon>Panpulmonata</taxon>
        <taxon>Sacoglossa</taxon>
        <taxon>Placobranchoidea</taxon>
        <taxon>Plakobranchidae</taxon>
        <taxon>Elysia</taxon>
    </lineage>
</organism>
<feature type="compositionally biased region" description="Low complexity" evidence="2">
    <location>
        <begin position="987"/>
        <end position="1005"/>
    </location>
</feature>
<dbReference type="EMBL" id="JAWDGP010006390">
    <property type="protein sequence ID" value="KAK3741834.1"/>
    <property type="molecule type" value="Genomic_DNA"/>
</dbReference>
<feature type="compositionally biased region" description="Basic and acidic residues" evidence="2">
    <location>
        <begin position="351"/>
        <end position="391"/>
    </location>
</feature>
<name>A0AAE0YEF3_9GAST</name>
<comment type="caution">
    <text evidence="3">The sequence shown here is derived from an EMBL/GenBank/DDBJ whole genome shotgun (WGS) entry which is preliminary data.</text>
</comment>
<feature type="compositionally biased region" description="Basic and acidic residues" evidence="2">
    <location>
        <begin position="931"/>
        <end position="949"/>
    </location>
</feature>
<proteinExistence type="predicted"/>